<dbReference type="Gene3D" id="1.10.260.40">
    <property type="entry name" value="lambda repressor-like DNA-binding domains"/>
    <property type="match status" value="1"/>
</dbReference>
<name>A0ABT7JKQ0_9DEIO</name>
<keyword evidence="3" id="KW-1185">Reference proteome</keyword>
<evidence type="ECO:0000259" key="1">
    <source>
        <dbReference type="PROSITE" id="PS50943"/>
    </source>
</evidence>
<dbReference type="Proteomes" id="UP001302059">
    <property type="component" value="Unassembled WGS sequence"/>
</dbReference>
<organism evidence="2 3">
    <name type="scientific">Deinococcus rhizophilus</name>
    <dbReference type="NCBI Taxonomy" id="3049544"/>
    <lineage>
        <taxon>Bacteria</taxon>
        <taxon>Thermotogati</taxon>
        <taxon>Deinococcota</taxon>
        <taxon>Deinococci</taxon>
        <taxon>Deinococcales</taxon>
        <taxon>Deinococcaceae</taxon>
        <taxon>Deinococcus</taxon>
    </lineage>
</organism>
<reference evidence="2 3" key="1">
    <citation type="submission" date="2023-05" db="EMBL/GenBank/DDBJ databases">
        <authorList>
            <person name="Gao F."/>
        </authorList>
    </citation>
    <scope>NUCLEOTIDE SEQUENCE [LARGE SCALE GENOMIC DNA]</scope>
    <source>
        <strain evidence="2 3">MIMF12</strain>
    </source>
</reference>
<dbReference type="SMART" id="SM00530">
    <property type="entry name" value="HTH_XRE"/>
    <property type="match status" value="1"/>
</dbReference>
<feature type="domain" description="HTH cro/C1-type" evidence="1">
    <location>
        <begin position="84"/>
        <end position="139"/>
    </location>
</feature>
<proteinExistence type="predicted"/>
<dbReference type="RefSeq" id="WP_285523043.1">
    <property type="nucleotide sequence ID" value="NZ_JASNGB010000066.1"/>
</dbReference>
<dbReference type="SUPFAM" id="SSF47413">
    <property type="entry name" value="lambda repressor-like DNA-binding domains"/>
    <property type="match status" value="1"/>
</dbReference>
<dbReference type="InterPro" id="IPR001387">
    <property type="entry name" value="Cro/C1-type_HTH"/>
</dbReference>
<dbReference type="PROSITE" id="PS50943">
    <property type="entry name" value="HTH_CROC1"/>
    <property type="match status" value="1"/>
</dbReference>
<sequence>MPDIPMTHTFPSREGVTVILHEVPTTLDAETGEVIGFRLDVSRAIEHLVQDAARGQVSGATVERHYEALPRLSVPTPDPVSLELRRVLRERGLTGAEIAERLGIKPPLISRWLSPTYHGHGMETLRRIADALDMDVEVKLKPRENKAAS</sequence>
<evidence type="ECO:0000313" key="2">
    <source>
        <dbReference type="EMBL" id="MDL2344224.1"/>
    </source>
</evidence>
<accession>A0ABT7JKQ0</accession>
<comment type="caution">
    <text evidence="2">The sequence shown here is derived from an EMBL/GenBank/DDBJ whole genome shotgun (WGS) entry which is preliminary data.</text>
</comment>
<dbReference type="Pfam" id="PF13443">
    <property type="entry name" value="HTH_26"/>
    <property type="match status" value="1"/>
</dbReference>
<protein>
    <submittedName>
        <fullName evidence="2">Helix-turn-helix transcriptional regulator</fullName>
    </submittedName>
</protein>
<dbReference type="CDD" id="cd00093">
    <property type="entry name" value="HTH_XRE"/>
    <property type="match status" value="1"/>
</dbReference>
<gene>
    <name evidence="2" type="ORF">QOL99_08670</name>
</gene>
<evidence type="ECO:0000313" key="3">
    <source>
        <dbReference type="Proteomes" id="UP001302059"/>
    </source>
</evidence>
<dbReference type="InterPro" id="IPR010982">
    <property type="entry name" value="Lambda_DNA-bd_dom_sf"/>
</dbReference>
<dbReference type="EMBL" id="JASNGB010000066">
    <property type="protein sequence ID" value="MDL2344224.1"/>
    <property type="molecule type" value="Genomic_DNA"/>
</dbReference>